<gene>
    <name evidence="2" type="primary">SPLF3</name>
</gene>
<keyword evidence="1" id="KW-0812">Transmembrane</keyword>
<organism evidence="2">
    <name type="scientific">Simian cytomegalovirus (strain Colburn)</name>
    <dbReference type="NCBI Taxonomy" id="50292"/>
    <lineage>
        <taxon>Viruses</taxon>
        <taxon>Duplodnaviria</taxon>
        <taxon>Heunggongvirae</taxon>
        <taxon>Peploviricota</taxon>
        <taxon>Herviviricetes</taxon>
        <taxon>Herpesvirales</taxon>
        <taxon>Orthoherpesviridae</taxon>
        <taxon>Betaherpesvirinae</taxon>
        <taxon>Cytomegalovirus</taxon>
        <taxon>Cytomegalovirus cercopithecinebeta5</taxon>
    </lineage>
</organism>
<evidence type="ECO:0000256" key="1">
    <source>
        <dbReference type="SAM" id="Phobius"/>
    </source>
</evidence>
<name>Q9QC03_SCMVC</name>
<feature type="transmembrane region" description="Helical" evidence="1">
    <location>
        <begin position="103"/>
        <end position="130"/>
    </location>
</feature>
<evidence type="ECO:0000313" key="2">
    <source>
        <dbReference type="EMBL" id="AAF08543.1"/>
    </source>
</evidence>
<dbReference type="EMBL" id="J02062">
    <property type="protein sequence ID" value="AAF08543.1"/>
    <property type="molecule type" value="Genomic_DNA"/>
</dbReference>
<protein>
    <submittedName>
        <fullName evidence="2">SPLF3 glycoprotein</fullName>
    </submittedName>
</protein>
<proteinExistence type="predicted"/>
<keyword evidence="1" id="KW-1133">Transmembrane helix</keyword>
<sequence>MYNITGNKSAEHKLCESSGSHHTKHHWYNLCYNCSQGTLMLYNVTCNDSRKYVLKVEGESAPKPHVFNLTVTNGNGSSYKNTTIPPFCMYVSTTKSPSNQDQFIAVAVSSGANAAWALALVLTVVAAMILGRGK</sequence>
<keyword evidence="1" id="KW-0472">Membrane</keyword>
<reference evidence="2" key="1">
    <citation type="submission" date="1999-11" db="EMBL/GenBank/DDBJ databases">
        <title>Sequence of the SalI-P fragment of simian cytomegalovirus strain Colburn containing CA-repeats.</title>
        <authorList>
            <person name="Zong J.-C."/>
            <person name="Jeang K.T."/>
            <person name="Hayward G.S."/>
        </authorList>
    </citation>
    <scope>NUCLEOTIDE SEQUENCE</scope>
    <source>
        <strain evidence="2">Colburn</strain>
    </source>
</reference>
<organismHost>
    <name type="scientific">Macaca</name>
    <name type="common">macaques</name>
    <dbReference type="NCBI Taxonomy" id="9539"/>
</organismHost>
<accession>Q9QC03</accession>